<dbReference type="InterPro" id="IPR036390">
    <property type="entry name" value="WH_DNA-bd_sf"/>
</dbReference>
<dbReference type="GO" id="GO:0000976">
    <property type="term" value="F:transcription cis-regulatory region binding"/>
    <property type="evidence" value="ECO:0007669"/>
    <property type="project" value="TreeGrafter"/>
</dbReference>
<dbReference type="PANTHER" id="PTHR30126">
    <property type="entry name" value="HTH-TYPE TRANSCRIPTIONAL REGULATOR"/>
    <property type="match status" value="1"/>
</dbReference>
<dbReference type="Pfam" id="PF03466">
    <property type="entry name" value="LysR_substrate"/>
    <property type="match status" value="1"/>
</dbReference>
<dbReference type="EMBL" id="AOGK01000002">
    <property type="protein sequence ID" value="MDG5974339.1"/>
    <property type="molecule type" value="Genomic_DNA"/>
</dbReference>
<evidence type="ECO:0000313" key="8">
    <source>
        <dbReference type="Proteomes" id="UP001152876"/>
    </source>
</evidence>
<dbReference type="Proteomes" id="UP001152876">
    <property type="component" value="Unassembled WGS sequence"/>
</dbReference>
<dbReference type="Pfam" id="PF00126">
    <property type="entry name" value="HTH_1"/>
    <property type="match status" value="1"/>
</dbReference>
<dbReference type="AlphaFoldDB" id="A0A9X4NPR5"/>
<dbReference type="InterPro" id="IPR036388">
    <property type="entry name" value="WH-like_DNA-bd_sf"/>
</dbReference>
<proteinExistence type="inferred from homology"/>
<evidence type="ECO:0000256" key="5">
    <source>
        <dbReference type="SAM" id="MobiDB-lite"/>
    </source>
</evidence>
<comment type="caution">
    <text evidence="7">The sequence shown here is derived from an EMBL/GenBank/DDBJ whole genome shotgun (WGS) entry which is preliminary data.</text>
</comment>
<feature type="domain" description="HTH lysR-type" evidence="6">
    <location>
        <begin position="21"/>
        <end position="78"/>
    </location>
</feature>
<dbReference type="PROSITE" id="PS50931">
    <property type="entry name" value="HTH_LYSR"/>
    <property type="match status" value="1"/>
</dbReference>
<keyword evidence="3" id="KW-0238">DNA-binding</keyword>
<sequence>MTAMPKPTPPPATPPARLPTVDPQTLRAFVAVAREGNVSRAALRLHLSQPAVSLQLKTLAEATGLALFTRTPQGMALTHDGAALLPMAERALATLADFGQAAAALHTTVRGTLRIGTILDPEFTRLGAFLKQLVESSPQVGTELRQGMSGDVLAQIARGELDVGFFLNLPDDPVGAPYRLRALTRFTYRVLAPAGWGPQVRGKDWKALAALPWLATPPASAHHRLQRRVFGPGSLTGLEPRRVALVDQEASMLDLVKSGVGLSLVRDAIAMREAQAHGLVVADQVALECDLSFVCLAERAGEPVIAGAWGALEAVWG</sequence>
<dbReference type="GO" id="GO:0003700">
    <property type="term" value="F:DNA-binding transcription factor activity"/>
    <property type="evidence" value="ECO:0007669"/>
    <property type="project" value="InterPro"/>
</dbReference>
<keyword evidence="4" id="KW-0804">Transcription</keyword>
<gene>
    <name evidence="7" type="ORF">H010_03692</name>
</gene>
<dbReference type="SUPFAM" id="SSF46785">
    <property type="entry name" value="Winged helix' DNA-binding domain"/>
    <property type="match status" value="1"/>
</dbReference>
<evidence type="ECO:0000313" key="7">
    <source>
        <dbReference type="EMBL" id="MDG5974339.1"/>
    </source>
</evidence>
<dbReference type="InterPro" id="IPR005119">
    <property type="entry name" value="LysR_subst-bd"/>
</dbReference>
<evidence type="ECO:0000256" key="2">
    <source>
        <dbReference type="ARBA" id="ARBA00023015"/>
    </source>
</evidence>
<dbReference type="PANTHER" id="PTHR30126:SF40">
    <property type="entry name" value="HTH-TYPE TRANSCRIPTIONAL REGULATOR GLTR"/>
    <property type="match status" value="1"/>
</dbReference>
<reference evidence="7" key="1">
    <citation type="submission" date="2013-01" db="EMBL/GenBank/DDBJ databases">
        <title>Genome draft of Hydrogenophaga taeniospiralis 2K1.</title>
        <authorList>
            <person name="Gomila M."/>
            <person name="Lalucat J."/>
        </authorList>
    </citation>
    <scope>NUCLEOTIDE SEQUENCE</scope>
    <source>
        <strain evidence="7">CCUG 15921</strain>
    </source>
</reference>
<feature type="region of interest" description="Disordered" evidence="5">
    <location>
        <begin position="1"/>
        <end position="20"/>
    </location>
</feature>
<keyword evidence="2" id="KW-0805">Transcription regulation</keyword>
<accession>A0A9X4NPR5</accession>
<dbReference type="Gene3D" id="3.40.190.10">
    <property type="entry name" value="Periplasmic binding protein-like II"/>
    <property type="match status" value="2"/>
</dbReference>
<keyword evidence="8" id="KW-1185">Reference proteome</keyword>
<evidence type="ECO:0000256" key="3">
    <source>
        <dbReference type="ARBA" id="ARBA00023125"/>
    </source>
</evidence>
<dbReference type="SUPFAM" id="SSF53850">
    <property type="entry name" value="Periplasmic binding protein-like II"/>
    <property type="match status" value="1"/>
</dbReference>
<name>A0A9X4NPR5_9BURK</name>
<dbReference type="PRINTS" id="PR00039">
    <property type="entry name" value="HTHLYSR"/>
</dbReference>
<evidence type="ECO:0000256" key="1">
    <source>
        <dbReference type="ARBA" id="ARBA00009437"/>
    </source>
</evidence>
<comment type="similarity">
    <text evidence="1">Belongs to the LysR transcriptional regulatory family.</text>
</comment>
<dbReference type="Gene3D" id="1.10.10.10">
    <property type="entry name" value="Winged helix-like DNA-binding domain superfamily/Winged helix DNA-binding domain"/>
    <property type="match status" value="1"/>
</dbReference>
<protein>
    <submittedName>
        <fullName evidence="7">LysR family transcriptional regulator</fullName>
    </submittedName>
</protein>
<evidence type="ECO:0000259" key="6">
    <source>
        <dbReference type="PROSITE" id="PS50931"/>
    </source>
</evidence>
<feature type="compositionally biased region" description="Pro residues" evidence="5">
    <location>
        <begin position="1"/>
        <end position="17"/>
    </location>
</feature>
<dbReference type="InterPro" id="IPR000847">
    <property type="entry name" value="LysR_HTH_N"/>
</dbReference>
<evidence type="ECO:0000256" key="4">
    <source>
        <dbReference type="ARBA" id="ARBA00023163"/>
    </source>
</evidence>
<organism evidence="7 8">
    <name type="scientific">Hydrogenophaga taeniospiralis CCUG 15921</name>
    <dbReference type="NCBI Taxonomy" id="1281780"/>
    <lineage>
        <taxon>Bacteria</taxon>
        <taxon>Pseudomonadati</taxon>
        <taxon>Pseudomonadota</taxon>
        <taxon>Betaproteobacteria</taxon>
        <taxon>Burkholderiales</taxon>
        <taxon>Comamonadaceae</taxon>
        <taxon>Hydrogenophaga</taxon>
    </lineage>
</organism>
<dbReference type="CDD" id="cd05466">
    <property type="entry name" value="PBP2_LTTR_substrate"/>
    <property type="match status" value="1"/>
</dbReference>